<dbReference type="PANTHER" id="PTHR10357">
    <property type="entry name" value="ALPHA-AMYLASE FAMILY MEMBER"/>
    <property type="match status" value="1"/>
</dbReference>
<dbReference type="EMBL" id="FNZX01000010">
    <property type="protein sequence ID" value="SEK75257.1"/>
    <property type="molecule type" value="Genomic_DNA"/>
</dbReference>
<dbReference type="AlphaFoldDB" id="A0A1H7JN05"/>
<evidence type="ECO:0000313" key="4">
    <source>
        <dbReference type="EMBL" id="SEK75257.1"/>
    </source>
</evidence>
<dbReference type="GO" id="GO:0016798">
    <property type="term" value="F:hydrolase activity, acting on glycosyl bonds"/>
    <property type="evidence" value="ECO:0007669"/>
    <property type="project" value="UniProtKB-KW"/>
</dbReference>
<dbReference type="SUPFAM" id="SSF51445">
    <property type="entry name" value="(Trans)glycosidases"/>
    <property type="match status" value="1"/>
</dbReference>
<dbReference type="PANTHER" id="PTHR10357:SF210">
    <property type="entry name" value="MALTODEXTRIN GLUCOSIDASE"/>
    <property type="match status" value="1"/>
</dbReference>
<evidence type="ECO:0000256" key="2">
    <source>
        <dbReference type="ARBA" id="ARBA00023295"/>
    </source>
</evidence>
<keyword evidence="2 4" id="KW-0326">Glycosidase</keyword>
<dbReference type="InterPro" id="IPR017853">
    <property type="entry name" value="GH"/>
</dbReference>
<keyword evidence="5" id="KW-1185">Reference proteome</keyword>
<dbReference type="SMART" id="SM00642">
    <property type="entry name" value="Aamy"/>
    <property type="match status" value="1"/>
</dbReference>
<keyword evidence="1" id="KW-0378">Hydrolase</keyword>
<dbReference type="Gene3D" id="3.20.20.80">
    <property type="entry name" value="Glycosidases"/>
    <property type="match status" value="1"/>
</dbReference>
<dbReference type="Proteomes" id="UP000182321">
    <property type="component" value="Unassembled WGS sequence"/>
</dbReference>
<evidence type="ECO:0000256" key="1">
    <source>
        <dbReference type="ARBA" id="ARBA00022801"/>
    </source>
</evidence>
<dbReference type="CDD" id="cd11353">
    <property type="entry name" value="AmyAc_euk_bac_CMD_like"/>
    <property type="match status" value="1"/>
</dbReference>
<organism evidence="4 5">
    <name type="scientific">Pseudobutyrivibrio ruminis</name>
    <dbReference type="NCBI Taxonomy" id="46206"/>
    <lineage>
        <taxon>Bacteria</taxon>
        <taxon>Bacillati</taxon>
        <taxon>Bacillota</taxon>
        <taxon>Clostridia</taxon>
        <taxon>Lachnospirales</taxon>
        <taxon>Lachnospiraceae</taxon>
        <taxon>Pseudobutyrivibrio</taxon>
    </lineage>
</organism>
<dbReference type="SUPFAM" id="SSF51011">
    <property type="entry name" value="Glycosyl hydrolase domain"/>
    <property type="match status" value="1"/>
</dbReference>
<sequence>MRDISWVKDSIFYHIYPLGTFGCPRENKGEETAGHRILQLIDWIPHLKEIGVNALYLGPIMESGTHGYDTWDYYKIDSRLGTNDDFKRVVKACHDNDIRVVLDGVFNHVGRGHIAFKDVLEKRENSTYKDWIAGLNLSGNNWHGDGLSYECWSGAEELVKLNHWCNDVDNHILNAVGMWIDDFKIDGLRLDAADCIERGFFNRLKNFTEEKASNFWLMGEIIHGDYNIYVNENMLDAVTNYECWKGIYSSHNDHNYFEINYAMKRQWGQGGLYVGKYLYNFVDNHDVNRIYNLLTDKANIYPVYTLLFTMPGIPSIYYGSEWAIEGDKKSEDGDYALRPEIDPNKMSNPDLIDHIKTLADIRKSSNPLKQGVYEEVQVKNETLVFARVWNDEYVIVALNNTAEEKQIVFDYRGQHYDFVLEPHGSKILK</sequence>
<dbReference type="InterPro" id="IPR054174">
    <property type="entry name" value="Alpha-amylase-like_C"/>
</dbReference>
<proteinExistence type="predicted"/>
<dbReference type="GO" id="GO:0005975">
    <property type="term" value="P:carbohydrate metabolic process"/>
    <property type="evidence" value="ECO:0007669"/>
    <property type="project" value="InterPro"/>
</dbReference>
<reference evidence="5" key="1">
    <citation type="submission" date="2016-10" db="EMBL/GenBank/DDBJ databases">
        <authorList>
            <person name="Varghese N."/>
        </authorList>
    </citation>
    <scope>NUCLEOTIDE SEQUENCE [LARGE SCALE GENOMIC DNA]</scope>
    <source>
        <strain evidence="5">ACV-9</strain>
    </source>
</reference>
<dbReference type="RefSeq" id="WP_074791002.1">
    <property type="nucleotide sequence ID" value="NZ_FNZX01000010.1"/>
</dbReference>
<dbReference type="Pfam" id="PF22026">
    <property type="entry name" value="Alpha-amylase_C_2"/>
    <property type="match status" value="1"/>
</dbReference>
<dbReference type="InterPro" id="IPR006047">
    <property type="entry name" value="GH13_cat_dom"/>
</dbReference>
<protein>
    <submittedName>
        <fullName evidence="4">Glycosidase</fullName>
    </submittedName>
</protein>
<dbReference type="Pfam" id="PF00128">
    <property type="entry name" value="Alpha-amylase"/>
    <property type="match status" value="1"/>
</dbReference>
<dbReference type="PROSITE" id="PS51257">
    <property type="entry name" value="PROKAR_LIPOPROTEIN"/>
    <property type="match status" value="1"/>
</dbReference>
<dbReference type="Gene3D" id="2.60.40.1180">
    <property type="entry name" value="Golgi alpha-mannosidase II"/>
    <property type="match status" value="1"/>
</dbReference>
<name>A0A1H7JN05_9FIRM</name>
<gene>
    <name evidence="4" type="ORF">SAMN02910377_01707</name>
</gene>
<dbReference type="InterPro" id="IPR013780">
    <property type="entry name" value="Glyco_hydro_b"/>
</dbReference>
<evidence type="ECO:0000259" key="3">
    <source>
        <dbReference type="SMART" id="SM00642"/>
    </source>
</evidence>
<feature type="domain" description="Glycosyl hydrolase family 13 catalytic" evidence="3">
    <location>
        <begin position="10"/>
        <end position="362"/>
    </location>
</feature>
<accession>A0A1H7JN05</accession>
<evidence type="ECO:0000313" key="5">
    <source>
        <dbReference type="Proteomes" id="UP000182321"/>
    </source>
</evidence>